<sequence>MFDRLRIKAVPLLSDWVPYEDFLADNAMLLSDGSAYAIYEVAGIPSETGEPVDLVGSMDEINAVMRNIHTDRLVHGVRLCRGIVDPSTIPFGQTDLPFVAPMLARYEDGLVHQNLYFNRLYITLQFRPAQPAGEWIGDKVNEAAAKTAKGEDSAATRLHNLNRACALVEQQLRGYGLRRLGVTLRTVPGSLPRVNAPFNEMVEAEVFALTGVWRPVPMTTGRIGNTAFCEDVVFHHEHIEIRGPGWTTFAAHLGFREYPAITYPGVLNTLLAAPFRFTLHQTFRYMEQSEGQDVITRKQNRMVWANDRAFKQLAGLDEFAADLQAGRFVMGDHYLTLCVFADRAVGGGAMYERLARAFGRVGLPTAVTNVIREVLDTVVGRPGTNALNDVVDDAWKRLASSAATVARENKALMAAWLSMMGGNTKYRVRPGAISSRNFAGLAPLHNYAGGAETSRWGGPIAILRSSGGTPYKFHWHDGEGDAAVGSTFVSGVMGSGKSAGVGFLIACTRARMAKLGGRIFALDHKRGWQALWYAMGERYRVLEQGEPCFAPMKTLPNTSDARTMIFTLLHGCILSDGQGPITAEEENRLALGIETTMENEPGDRWLGSVLAFLGAGENGAGARFRKWCWGEELGWVLDAPECAVDLGHACQAFDTTKLLDHPRARGPAMTFLFFVAEMMLDGRPLLMPVDEGWRALADEVFRANIITSGRTIRSKNGALIFISQSPSDVIAAGVVASLVEQCPNQMHFANPSVSRSDFVEGLKRSDGEFEALKTIGKGSGRFLLCKGSESSIQQLPLAGMGDDLAILSTSNHTLRIIDAIPDDVRRDPVRFVAEYHRLRSLVAAKRQADAQEPAFGEMTS</sequence>
<dbReference type="GO" id="GO:0005524">
    <property type="term" value="F:ATP binding"/>
    <property type="evidence" value="ECO:0007669"/>
    <property type="project" value="UniProtKB-KW"/>
</dbReference>
<dbReference type="Pfam" id="PF03135">
    <property type="entry name" value="CagE_TrbE_VirB"/>
    <property type="match status" value="1"/>
</dbReference>
<dbReference type="InterPro" id="IPR018145">
    <property type="entry name" value="CagE_TrbE_VirB_cntrl_dom"/>
</dbReference>
<evidence type="ECO:0000313" key="5">
    <source>
        <dbReference type="EMBL" id="TPG45998.1"/>
    </source>
</evidence>
<comment type="caution">
    <text evidence="5">The sequence shown here is derived from an EMBL/GenBank/DDBJ whole genome shotgun (WGS) entry which is preliminary data.</text>
</comment>
<dbReference type="Proteomes" id="UP000317078">
    <property type="component" value="Unassembled WGS sequence"/>
</dbReference>
<keyword evidence="3" id="KW-0067">ATP-binding</keyword>
<dbReference type="Gene3D" id="3.40.50.300">
    <property type="entry name" value="P-loop containing nucleotide triphosphate hydrolases"/>
    <property type="match status" value="1"/>
</dbReference>
<feature type="domain" description="CagE TrbE VirB component of type IV transporter system central" evidence="4">
    <location>
        <begin position="198"/>
        <end position="342"/>
    </location>
</feature>
<protein>
    <recommendedName>
        <fullName evidence="4">CagE TrbE VirB component of type IV transporter system central domain-containing protein</fullName>
    </recommendedName>
</protein>
<dbReference type="RefSeq" id="WP_140886561.1">
    <property type="nucleotide sequence ID" value="NZ_RCZP01000043.1"/>
</dbReference>
<keyword evidence="6" id="KW-1185">Reference proteome</keyword>
<dbReference type="PANTHER" id="PTHR30121">
    <property type="entry name" value="UNCHARACTERIZED PROTEIN YJGR-RELATED"/>
    <property type="match status" value="1"/>
</dbReference>
<dbReference type="SUPFAM" id="SSF52540">
    <property type="entry name" value="P-loop containing nucleoside triphosphate hydrolases"/>
    <property type="match status" value="1"/>
</dbReference>
<comment type="similarity">
    <text evidence="1">Belongs to the TrbE/VirB4 family.</text>
</comment>
<reference evidence="5 6" key="1">
    <citation type="journal article" date="2019" name="Environ. Microbiol.">
        <title>Species interactions and distinct microbial communities in high Arctic permafrost affected cryosols are associated with the CH4 and CO2 gas fluxes.</title>
        <authorList>
            <person name="Altshuler I."/>
            <person name="Hamel J."/>
            <person name="Turney S."/>
            <person name="Magnuson E."/>
            <person name="Levesque R."/>
            <person name="Greer C."/>
            <person name="Whyte L.G."/>
        </authorList>
    </citation>
    <scope>NUCLEOTIDE SEQUENCE [LARGE SCALE GENOMIC DNA]</scope>
    <source>
        <strain evidence="5 6">S9.3B</strain>
    </source>
</reference>
<dbReference type="InterPro" id="IPR027417">
    <property type="entry name" value="P-loop_NTPase"/>
</dbReference>
<evidence type="ECO:0000256" key="2">
    <source>
        <dbReference type="ARBA" id="ARBA00022741"/>
    </source>
</evidence>
<dbReference type="AlphaFoldDB" id="A0A502F9C4"/>
<dbReference type="EMBL" id="RCZP01000043">
    <property type="protein sequence ID" value="TPG45998.1"/>
    <property type="molecule type" value="Genomic_DNA"/>
</dbReference>
<dbReference type="OrthoDB" id="9816422at2"/>
<accession>A0A502F9C4</accession>
<dbReference type="InterPro" id="IPR051162">
    <property type="entry name" value="T4SS_component"/>
</dbReference>
<evidence type="ECO:0000256" key="1">
    <source>
        <dbReference type="ARBA" id="ARBA00006512"/>
    </source>
</evidence>
<proteinExistence type="inferred from homology"/>
<gene>
    <name evidence="5" type="ORF">EAH89_25585</name>
</gene>
<organism evidence="5 6">
    <name type="scientific">Muricoccus nepalensis</name>
    <dbReference type="NCBI Taxonomy" id="1854500"/>
    <lineage>
        <taxon>Bacteria</taxon>
        <taxon>Pseudomonadati</taxon>
        <taxon>Pseudomonadota</taxon>
        <taxon>Alphaproteobacteria</taxon>
        <taxon>Acetobacterales</taxon>
        <taxon>Roseomonadaceae</taxon>
        <taxon>Muricoccus</taxon>
    </lineage>
</organism>
<name>A0A502F9C4_9PROT</name>
<evidence type="ECO:0000259" key="4">
    <source>
        <dbReference type="Pfam" id="PF03135"/>
    </source>
</evidence>
<dbReference type="PANTHER" id="PTHR30121:SF12">
    <property type="entry name" value="TYPE IV SECRETION SYSTEM PROTEIN CAGE"/>
    <property type="match status" value="1"/>
</dbReference>
<keyword evidence="2" id="KW-0547">Nucleotide-binding</keyword>
<evidence type="ECO:0000313" key="6">
    <source>
        <dbReference type="Proteomes" id="UP000317078"/>
    </source>
</evidence>
<evidence type="ECO:0000256" key="3">
    <source>
        <dbReference type="ARBA" id="ARBA00022840"/>
    </source>
</evidence>